<accession>A0A3N4GDX2</accession>
<evidence type="ECO:0000313" key="3">
    <source>
        <dbReference type="Proteomes" id="UP000267536"/>
    </source>
</evidence>
<feature type="transmembrane region" description="Helical" evidence="1">
    <location>
        <begin position="7"/>
        <end position="31"/>
    </location>
</feature>
<evidence type="ECO:0000313" key="2">
    <source>
        <dbReference type="EMBL" id="RPA56810.1"/>
    </source>
</evidence>
<proteinExistence type="predicted"/>
<sequence>MKNTPKVIALVLTSVGAVAVIVALILSFIPWNNPGSAEPTAAFRAQNSLDQTAFQYGSSPGATYKGTLTRKYGNGTTLTVEFSDLQVSLSGNVSGSITVNGQQGDYTQIGNYYFTKAPVAFWKAVLGGTTPDNVDMSPVDKKWASAEWGLPNLGYALSPIVLAGRLGNNDLVTPPSLGAPLPSPNKDTPDARFWPTSDSAITSLADDKVKAGDWEITFVSETKAISHLKGRYKDGDVTTTIDTDVTPLSFDQISPIFAQQKGLTNELGSVPVPGMTIADLPGGQLDQVGWKQTGDCSTVACGYDLTVNGTPTRGSENKPGHVNYGLTVNFIVNSQPAGAVGGTCTPVIRVDFNKTATTRCTATNLGSGGGSIRPNVTFSYLPFIDYGADTLSDYLNDNTQATQRQFTMVRTGTKQPAAATYASEHTGLPSSYAVKRGDYLFDGYGPAGAYLVTFAPGYAAHVTGTTFDPSWSGTATLRDQMSKQVQAVGDDGRIAYYVAEQSTSAALTALVTQAGFSSKISVYYDAPESSDTSG</sequence>
<protein>
    <submittedName>
        <fullName evidence="2">Uncharacterized protein</fullName>
    </submittedName>
</protein>
<dbReference type="OrthoDB" id="4366353at2"/>
<organism evidence="2 3">
    <name type="scientific">Gordonia oryzae</name>
    <dbReference type="NCBI Taxonomy" id="2487349"/>
    <lineage>
        <taxon>Bacteria</taxon>
        <taxon>Bacillati</taxon>
        <taxon>Actinomycetota</taxon>
        <taxon>Actinomycetes</taxon>
        <taxon>Mycobacteriales</taxon>
        <taxon>Gordoniaceae</taxon>
        <taxon>Gordonia</taxon>
    </lineage>
</organism>
<keyword evidence="1" id="KW-0472">Membrane</keyword>
<dbReference type="EMBL" id="RKMH01000023">
    <property type="protein sequence ID" value="RPA56810.1"/>
    <property type="molecule type" value="Genomic_DNA"/>
</dbReference>
<keyword evidence="1" id="KW-0812">Transmembrane</keyword>
<keyword evidence="1" id="KW-1133">Transmembrane helix</keyword>
<gene>
    <name evidence="2" type="ORF">EF294_20760</name>
</gene>
<keyword evidence="3" id="KW-1185">Reference proteome</keyword>
<comment type="caution">
    <text evidence="2">The sequence shown here is derived from an EMBL/GenBank/DDBJ whole genome shotgun (WGS) entry which is preliminary data.</text>
</comment>
<name>A0A3N4GDX2_9ACTN</name>
<dbReference type="Proteomes" id="UP000267536">
    <property type="component" value="Unassembled WGS sequence"/>
</dbReference>
<dbReference type="RefSeq" id="WP_123932946.1">
    <property type="nucleotide sequence ID" value="NZ_JBPSDP010000022.1"/>
</dbReference>
<reference evidence="2 3" key="1">
    <citation type="submission" date="2018-11" db="EMBL/GenBank/DDBJ databases">
        <title>Draft genome sequence of Gordonia sp. RS15-1S isolated from rice stems.</title>
        <authorList>
            <person name="Muangham S."/>
        </authorList>
    </citation>
    <scope>NUCLEOTIDE SEQUENCE [LARGE SCALE GENOMIC DNA]</scope>
    <source>
        <strain evidence="2 3">RS15-1S</strain>
    </source>
</reference>
<dbReference type="AlphaFoldDB" id="A0A3N4GDX2"/>
<evidence type="ECO:0000256" key="1">
    <source>
        <dbReference type="SAM" id="Phobius"/>
    </source>
</evidence>